<proteinExistence type="evidence at transcript level"/>
<evidence type="ECO:0000256" key="1">
    <source>
        <dbReference type="SAM" id="Phobius"/>
    </source>
</evidence>
<dbReference type="EMBL" id="AK130887">
    <property type="protein sequence ID" value="BAC85453.1"/>
    <property type="molecule type" value="mRNA"/>
</dbReference>
<dbReference type="AlphaFoldDB" id="Q6ZNP8"/>
<reference evidence="2" key="1">
    <citation type="submission" date="2003-07" db="EMBL/GenBank/DDBJ databases">
        <title>NEDO human cDNA sequencing project.</title>
        <authorList>
            <person name="Kawakami B."/>
            <person name="Sugiyama A."/>
            <person name="Takemoto M."/>
            <person name="Suzuki Y."/>
            <person name="Hata H."/>
            <person name="Nakagawa K."/>
            <person name="Mizuno S."/>
            <person name="Morinaga M."/>
            <person name="Kawamura M."/>
            <person name="Sugiyama T."/>
            <person name="Irie R."/>
            <person name="Otsuki T."/>
            <person name="Sato H."/>
            <person name="Nishikawa T."/>
            <person name="Nagai K."/>
            <person name="Isogai T."/>
            <person name="Sugano S."/>
        </authorList>
    </citation>
    <scope>NUCLEOTIDE SEQUENCE</scope>
    <source>
        <tissue evidence="2">Umbilical cord</tissue>
    </source>
</reference>
<keyword evidence="1" id="KW-0472">Membrane</keyword>
<keyword evidence="1" id="KW-0812">Transmembrane</keyword>
<feature type="transmembrane region" description="Helical" evidence="1">
    <location>
        <begin position="40"/>
        <end position="59"/>
    </location>
</feature>
<evidence type="ECO:0000313" key="2">
    <source>
        <dbReference type="EMBL" id="BAC85453.1"/>
    </source>
</evidence>
<feature type="transmembrane region" description="Helical" evidence="1">
    <location>
        <begin position="80"/>
        <end position="107"/>
    </location>
</feature>
<accession>Q6ZNP8</accession>
<keyword evidence="1" id="KW-1133">Transmembrane helix</keyword>
<sequence length="123" mass="13818">MGFHCVGQASLESLTSNDPPTSPSQSAGITAVSRRGWPDLFFSLLGLTLLCISSFLHSAHSQLSAMIEARKKYFDWQHDVFLKLLGQLHFGYCFIGQCLGFMASILYHKYNCMESRALELQYC</sequence>
<protein>
    <submittedName>
        <fullName evidence="2">cDNA FLJ27377 fis, clone UBA06282</fullName>
    </submittedName>
</protein>
<name>Q6ZNP8_HUMAN</name>
<organism evidence="2">
    <name type="scientific">Homo sapiens</name>
    <name type="common">Human</name>
    <dbReference type="NCBI Taxonomy" id="9606"/>
    <lineage>
        <taxon>Eukaryota</taxon>
        <taxon>Metazoa</taxon>
        <taxon>Chordata</taxon>
        <taxon>Craniata</taxon>
        <taxon>Vertebrata</taxon>
        <taxon>Euteleostomi</taxon>
        <taxon>Mammalia</taxon>
        <taxon>Eutheria</taxon>
        <taxon>Euarchontoglires</taxon>
        <taxon>Primates</taxon>
        <taxon>Haplorrhini</taxon>
        <taxon>Catarrhini</taxon>
        <taxon>Hominidae</taxon>
        <taxon>Homo</taxon>
    </lineage>
</organism>
<dbReference type="PRINTS" id="PR02045">
    <property type="entry name" value="F138DOMAIN"/>
</dbReference>